<evidence type="ECO:0000313" key="3">
    <source>
        <dbReference type="Proteomes" id="UP000293483"/>
    </source>
</evidence>
<proteinExistence type="predicted"/>
<name>A0A4Q7B0F9_9GAMM</name>
<sequence>MKVQHGFTLIELLIALALGLIVTAAAVLMFITGQKSYALQQGMANLQDNSTFGLNYITDEIRNSNLNTINSIVNDETMFGGVVFTSAVNARKVAASGVVPEQIFSNLYPSLTGANTAVAFLTAGELNTSNVKCADNVPDNGCTSGELKSDQLLMQYRPQYVTDDKGTAATADDMWFGGYDCEGNKIEFLKTEPAKRIVVQRYFLREDSDKGSEPNSSLALACDAGWYWEPYKNNASVEIKPTAISDFGGQGEIIMKRVDHFRVLFEIQTGNSYQYISVKNYQALANPKPRILSIQLGILGRSVQSVGNDSVFKNDQKFKVLDQTVVVKTPTSNASTKYVRQVVSQTIALRNTFGERGK</sequence>
<dbReference type="Pfam" id="PF07963">
    <property type="entry name" value="N_methyl"/>
    <property type="match status" value="1"/>
</dbReference>
<dbReference type="STRING" id="202951.GCA_001485025_01283"/>
<evidence type="ECO:0000256" key="1">
    <source>
        <dbReference type="SAM" id="Phobius"/>
    </source>
</evidence>
<comment type="caution">
    <text evidence="2">The sequence shown here is derived from an EMBL/GenBank/DDBJ whole genome shotgun (WGS) entry which is preliminary data.</text>
</comment>
<keyword evidence="1" id="KW-1133">Transmembrane helix</keyword>
<dbReference type="Proteomes" id="UP000293483">
    <property type="component" value="Unassembled WGS sequence"/>
</dbReference>
<dbReference type="NCBIfam" id="TIGR02532">
    <property type="entry name" value="IV_pilin_GFxxxE"/>
    <property type="match status" value="1"/>
</dbReference>
<dbReference type="GO" id="GO:0043683">
    <property type="term" value="P:type IV pilus assembly"/>
    <property type="evidence" value="ECO:0007669"/>
    <property type="project" value="InterPro"/>
</dbReference>
<dbReference type="PROSITE" id="PS00409">
    <property type="entry name" value="PROKAR_NTER_METHYL"/>
    <property type="match status" value="1"/>
</dbReference>
<reference evidence="2 3" key="1">
    <citation type="submission" date="2019-02" db="EMBL/GenBank/DDBJ databases">
        <title>The Batch Genome Submission of Acinetobacter spp. strains.</title>
        <authorList>
            <person name="Qin J."/>
            <person name="Hu Y."/>
            <person name="Ye H."/>
            <person name="Wei L."/>
            <person name="Feng Y."/>
            <person name="Zong Z."/>
        </authorList>
    </citation>
    <scope>NUCLEOTIDE SEQUENCE [LARGE SCALE GENOMIC DNA]</scope>
    <source>
        <strain evidence="2 3">WCHABo060081</strain>
    </source>
</reference>
<dbReference type="EMBL" id="SGSU01000002">
    <property type="protein sequence ID" value="RZG69289.1"/>
    <property type="molecule type" value="Genomic_DNA"/>
</dbReference>
<dbReference type="RefSeq" id="WP_130143970.1">
    <property type="nucleotide sequence ID" value="NZ_SGSU01000002.1"/>
</dbReference>
<protein>
    <submittedName>
        <fullName evidence="2">Prepilin-type N-terminal cleavage/methylation domain-containing protein</fullName>
    </submittedName>
</protein>
<gene>
    <name evidence="2" type="ORF">EXE25_02315</name>
</gene>
<dbReference type="InterPro" id="IPR012902">
    <property type="entry name" value="N_methyl_site"/>
</dbReference>
<dbReference type="Pfam" id="PF16074">
    <property type="entry name" value="PilW"/>
    <property type="match status" value="1"/>
</dbReference>
<accession>A0A4Q7B0F9</accession>
<feature type="transmembrane region" description="Helical" evidence="1">
    <location>
        <begin position="12"/>
        <end position="31"/>
    </location>
</feature>
<dbReference type="AlphaFoldDB" id="A0A4Q7B0F9"/>
<dbReference type="InterPro" id="IPR032092">
    <property type="entry name" value="PilW"/>
</dbReference>
<organism evidence="2 3">
    <name type="scientific">Acinetobacter bouvetii</name>
    <dbReference type="NCBI Taxonomy" id="202951"/>
    <lineage>
        <taxon>Bacteria</taxon>
        <taxon>Pseudomonadati</taxon>
        <taxon>Pseudomonadota</taxon>
        <taxon>Gammaproteobacteria</taxon>
        <taxon>Moraxellales</taxon>
        <taxon>Moraxellaceae</taxon>
        <taxon>Acinetobacter</taxon>
    </lineage>
</organism>
<evidence type="ECO:0000313" key="2">
    <source>
        <dbReference type="EMBL" id="RZG69289.1"/>
    </source>
</evidence>
<keyword evidence="1" id="KW-0812">Transmembrane</keyword>
<keyword evidence="1" id="KW-0472">Membrane</keyword>